<comment type="similarity">
    <text evidence="1">Belongs to the spermidine/spermine synthase family.</text>
</comment>
<feature type="transmembrane region" description="Helical" evidence="5">
    <location>
        <begin position="148"/>
        <end position="164"/>
    </location>
</feature>
<dbReference type="Pfam" id="PF01564">
    <property type="entry name" value="Spermine_synth"/>
    <property type="match status" value="1"/>
</dbReference>
<gene>
    <name evidence="7" type="ORF">PEDI_14680</name>
</gene>
<evidence type="ECO:0000313" key="8">
    <source>
        <dbReference type="Proteomes" id="UP001310022"/>
    </source>
</evidence>
<feature type="transmembrane region" description="Helical" evidence="5">
    <location>
        <begin position="176"/>
        <end position="196"/>
    </location>
</feature>
<protein>
    <recommendedName>
        <fullName evidence="6">PABS domain-containing protein</fullName>
    </recommendedName>
</protein>
<feature type="transmembrane region" description="Helical" evidence="5">
    <location>
        <begin position="100"/>
        <end position="117"/>
    </location>
</feature>
<feature type="transmembrane region" description="Helical" evidence="5">
    <location>
        <begin position="12"/>
        <end position="35"/>
    </location>
</feature>
<dbReference type="PANTHER" id="PTHR43317:SF1">
    <property type="entry name" value="THERMOSPERMINE SYNTHASE ACAULIS5"/>
    <property type="match status" value="1"/>
</dbReference>
<dbReference type="Gene3D" id="3.40.50.150">
    <property type="entry name" value="Vaccinia Virus protein VP39"/>
    <property type="match status" value="1"/>
</dbReference>
<name>A0AAN4VXL9_9BACT</name>
<sequence length="474" mass="54819">MHNTRSNHRSKLIGLLTSSLLLFLFIWIRGIWFQWHGPKNYGFIIALLAFLSGNIINQFFKKFTKSETQYFGSQFSLPLFFIGIALLPKIIFLIKINTLYFEPAFYAYCILLGTLAPQIQLNSFRLSALLFPAFIAFSLYPITFKIDWIPLLLIALAFLYAFFQKEQIKPLSKKRSDWILISSCGLAAYAAIHFNFTPKPEQAQFQDVITHQLNGNIHSYFIGKYRNHQWIYRKNEIIHCTADDALYREPLTYYPQGYLKNPESVLVIGDEFRTAVKKLIHQKNWKNIHHLPLDYINLPKEYSSEFLDKRLSTLKEPIGVYLEKSNHQYDLIIVDTPFPNSVEDNRFFTLEFYQLLAKNLHPKGIFITSAGNPFLFERGIEIINKTISAAGFQTEKIHNAGTSMGELCWLIGSPKELSSYEFNFETTTCEWLNKEAITLLRSFPKAKNQSDLPVNRLDDPQLLSSLKSETLGSI</sequence>
<evidence type="ECO:0000259" key="6">
    <source>
        <dbReference type="PROSITE" id="PS51006"/>
    </source>
</evidence>
<dbReference type="AlphaFoldDB" id="A0AAN4VXL9"/>
<evidence type="ECO:0000256" key="3">
    <source>
        <dbReference type="ARBA" id="ARBA00023115"/>
    </source>
</evidence>
<dbReference type="EMBL" id="BQKE01000001">
    <property type="protein sequence ID" value="GJM60916.1"/>
    <property type="molecule type" value="Genomic_DNA"/>
</dbReference>
<dbReference type="PROSITE" id="PS51006">
    <property type="entry name" value="PABS_2"/>
    <property type="match status" value="1"/>
</dbReference>
<reference evidence="7 8" key="1">
    <citation type="submission" date="2021-12" db="EMBL/GenBank/DDBJ databases">
        <title>Genome sequencing of bacteria with rrn-lacking chromosome and rrn-plasmid.</title>
        <authorList>
            <person name="Anda M."/>
            <person name="Iwasaki W."/>
        </authorList>
    </citation>
    <scope>NUCLEOTIDE SEQUENCE [LARGE SCALE GENOMIC DNA]</scope>
    <source>
        <strain evidence="7 8">NBRC 15940</strain>
    </source>
</reference>
<keyword evidence="5" id="KW-0472">Membrane</keyword>
<accession>A0AAN4VXL9</accession>
<keyword evidence="8" id="KW-1185">Reference proteome</keyword>
<keyword evidence="2 4" id="KW-0808">Transferase</keyword>
<dbReference type="InterPro" id="IPR029063">
    <property type="entry name" value="SAM-dependent_MTases_sf"/>
</dbReference>
<proteinExistence type="inferred from homology"/>
<dbReference type="PANTHER" id="PTHR43317">
    <property type="entry name" value="THERMOSPERMINE SYNTHASE ACAULIS5"/>
    <property type="match status" value="1"/>
</dbReference>
<keyword evidence="3 4" id="KW-0620">Polyamine biosynthesis</keyword>
<dbReference type="SUPFAM" id="SSF53335">
    <property type="entry name" value="S-adenosyl-L-methionine-dependent methyltransferases"/>
    <property type="match status" value="1"/>
</dbReference>
<dbReference type="Proteomes" id="UP001310022">
    <property type="component" value="Unassembled WGS sequence"/>
</dbReference>
<dbReference type="InterPro" id="IPR030374">
    <property type="entry name" value="PABS"/>
</dbReference>
<evidence type="ECO:0000256" key="1">
    <source>
        <dbReference type="ARBA" id="ARBA00007867"/>
    </source>
</evidence>
<dbReference type="GO" id="GO:0006596">
    <property type="term" value="P:polyamine biosynthetic process"/>
    <property type="evidence" value="ECO:0007669"/>
    <property type="project" value="UniProtKB-UniRule"/>
</dbReference>
<evidence type="ECO:0000256" key="2">
    <source>
        <dbReference type="ARBA" id="ARBA00022679"/>
    </source>
</evidence>
<feature type="transmembrane region" description="Helical" evidence="5">
    <location>
        <begin position="72"/>
        <end position="94"/>
    </location>
</feature>
<evidence type="ECO:0000313" key="7">
    <source>
        <dbReference type="EMBL" id="GJM60916.1"/>
    </source>
</evidence>
<feature type="domain" description="PABS" evidence="6">
    <location>
        <begin position="320"/>
        <end position="414"/>
    </location>
</feature>
<evidence type="ECO:0000256" key="4">
    <source>
        <dbReference type="PROSITE-ProRule" id="PRU00354"/>
    </source>
</evidence>
<organism evidence="7 8">
    <name type="scientific">Persicobacter diffluens</name>
    <dbReference type="NCBI Taxonomy" id="981"/>
    <lineage>
        <taxon>Bacteria</taxon>
        <taxon>Pseudomonadati</taxon>
        <taxon>Bacteroidota</taxon>
        <taxon>Cytophagia</taxon>
        <taxon>Cytophagales</taxon>
        <taxon>Persicobacteraceae</taxon>
        <taxon>Persicobacter</taxon>
    </lineage>
</organism>
<keyword evidence="5" id="KW-0812">Transmembrane</keyword>
<feature type="active site" description="Proton acceptor" evidence="4">
    <location>
        <position position="335"/>
    </location>
</feature>
<dbReference type="GO" id="GO:0016740">
    <property type="term" value="F:transferase activity"/>
    <property type="evidence" value="ECO:0007669"/>
    <property type="project" value="UniProtKB-UniRule"/>
</dbReference>
<feature type="transmembrane region" description="Helical" evidence="5">
    <location>
        <begin position="41"/>
        <end position="60"/>
    </location>
</feature>
<evidence type="ECO:0000256" key="5">
    <source>
        <dbReference type="SAM" id="Phobius"/>
    </source>
</evidence>
<feature type="transmembrane region" description="Helical" evidence="5">
    <location>
        <begin position="124"/>
        <end position="142"/>
    </location>
</feature>
<comment type="caution">
    <text evidence="7">The sequence shown here is derived from an EMBL/GenBank/DDBJ whole genome shotgun (WGS) entry which is preliminary data.</text>
</comment>
<keyword evidence="5" id="KW-1133">Transmembrane helix</keyword>